<feature type="transmembrane region" description="Helical" evidence="3">
    <location>
        <begin position="20"/>
        <end position="38"/>
    </location>
</feature>
<keyword evidence="3" id="KW-1133">Transmembrane helix</keyword>
<feature type="transmembrane region" description="Helical" evidence="3">
    <location>
        <begin position="80"/>
        <end position="98"/>
    </location>
</feature>
<feature type="compositionally biased region" description="Polar residues" evidence="2">
    <location>
        <begin position="550"/>
        <end position="559"/>
    </location>
</feature>
<proteinExistence type="predicted"/>
<keyword evidence="3" id="KW-0472">Membrane</keyword>
<keyword evidence="5" id="KW-1185">Reference proteome</keyword>
<sequence length="559" mass="62467">MTVGSFSPIGMPLEWLVEGGVWLPLCVLAATVLLVRALKRFESIGNAPHLKGLGAAGWFAIGCTCIAECFDFGILMLPNLLILAAICGAVIGTSTRLFRKHSPRQHHDVVPTEKKRGLRERWLRPFIAMHRSLADRYDVARHYDRIRRTAVLTMLVVLSLVWLDTIRMAHLQAVSDTEIRRLAGLPQQYDQVLANHLGFAESMFADSPLEPQHLSQSLRRLDANPFYKLSVAEAILARQPLLATAPTDAKLSPKELRQWRAIANTEVRRTVYYDQLRGGRLPRNPESALLPGQSIEKLRLANALAREAWVACPLSLRARAVMLMTDFVNEPSPLEDSQQWINETVKLWGYSPSVLMRTGRLALAHPGYPSASPIFSRTLALQPGHIRSLWPLIRSTSDEDAVQRSLPDDPQLLVFAVAELDMPPSLRERIAERARALLEPPSPDDSPVQRPSPIEQTNARTSLKHPAAGPLPDSQRAYLLGRLALSMGDTDEAEQALNVAVRLDPGRTEYRLLYAQTLQTNGKLAEAISQYKRCQLQSPKDGSIREKLRQLSQQRNADR</sequence>
<comment type="caution">
    <text evidence="4">The sequence shown here is derived from an EMBL/GenBank/DDBJ whole genome shotgun (WGS) entry which is preliminary data.</text>
</comment>
<feature type="repeat" description="TPR" evidence="1">
    <location>
        <begin position="474"/>
        <end position="507"/>
    </location>
</feature>
<dbReference type="InterPro" id="IPR019734">
    <property type="entry name" value="TPR_rpt"/>
</dbReference>
<reference evidence="4 5" key="1">
    <citation type="journal article" date="2013" name="Mar. Genomics">
        <title>Expression of sulfatases in Rhodopirellula baltica and the diversity of sulfatases in the genus Rhodopirellula.</title>
        <authorList>
            <person name="Wegner C.E."/>
            <person name="Richter-Heitmann T."/>
            <person name="Klindworth A."/>
            <person name="Klockow C."/>
            <person name="Richter M."/>
            <person name="Achstetter T."/>
            <person name="Glockner F.O."/>
            <person name="Harder J."/>
        </authorList>
    </citation>
    <scope>NUCLEOTIDE SEQUENCE [LARGE SCALE GENOMIC DNA]</scope>
    <source>
        <strain evidence="4 5">SM1</strain>
    </source>
</reference>
<dbReference type="Gene3D" id="1.25.40.10">
    <property type="entry name" value="Tetratricopeptide repeat domain"/>
    <property type="match status" value="1"/>
</dbReference>
<dbReference type="AlphaFoldDB" id="M5RS27"/>
<feature type="transmembrane region" description="Helical" evidence="3">
    <location>
        <begin position="50"/>
        <end position="74"/>
    </location>
</feature>
<feature type="region of interest" description="Disordered" evidence="2">
    <location>
        <begin position="540"/>
        <end position="559"/>
    </location>
</feature>
<feature type="transmembrane region" description="Helical" evidence="3">
    <location>
        <begin position="146"/>
        <end position="163"/>
    </location>
</feature>
<keyword evidence="1" id="KW-0802">TPR repeat</keyword>
<dbReference type="Pfam" id="PF14559">
    <property type="entry name" value="TPR_19"/>
    <property type="match status" value="1"/>
</dbReference>
<protein>
    <submittedName>
        <fullName evidence="4">Membrane protein</fullName>
    </submittedName>
</protein>
<organism evidence="4 5">
    <name type="scientific">Rhodopirellula maiorica SM1</name>
    <dbReference type="NCBI Taxonomy" id="1265738"/>
    <lineage>
        <taxon>Bacteria</taxon>
        <taxon>Pseudomonadati</taxon>
        <taxon>Planctomycetota</taxon>
        <taxon>Planctomycetia</taxon>
        <taxon>Pirellulales</taxon>
        <taxon>Pirellulaceae</taxon>
        <taxon>Novipirellula</taxon>
    </lineage>
</organism>
<feature type="region of interest" description="Disordered" evidence="2">
    <location>
        <begin position="437"/>
        <end position="473"/>
    </location>
</feature>
<accession>M5RS27</accession>
<name>M5RS27_9BACT</name>
<keyword evidence="3" id="KW-0812">Transmembrane</keyword>
<evidence type="ECO:0000256" key="3">
    <source>
        <dbReference type="SAM" id="Phobius"/>
    </source>
</evidence>
<evidence type="ECO:0000256" key="1">
    <source>
        <dbReference type="PROSITE-ProRule" id="PRU00339"/>
    </source>
</evidence>
<dbReference type="InterPro" id="IPR011990">
    <property type="entry name" value="TPR-like_helical_dom_sf"/>
</dbReference>
<dbReference type="EMBL" id="ANOG01000144">
    <property type="protein sequence ID" value="EMI22148.1"/>
    <property type="molecule type" value="Genomic_DNA"/>
</dbReference>
<evidence type="ECO:0000313" key="5">
    <source>
        <dbReference type="Proteomes" id="UP000011991"/>
    </source>
</evidence>
<dbReference type="PROSITE" id="PS50005">
    <property type="entry name" value="TPR"/>
    <property type="match status" value="1"/>
</dbReference>
<gene>
    <name evidence="4" type="ORF">RMSM_00935</name>
</gene>
<evidence type="ECO:0000256" key="2">
    <source>
        <dbReference type="SAM" id="MobiDB-lite"/>
    </source>
</evidence>
<dbReference type="PATRIC" id="fig|1265738.3.peg.929"/>
<dbReference type="Proteomes" id="UP000011991">
    <property type="component" value="Unassembled WGS sequence"/>
</dbReference>
<dbReference type="SUPFAM" id="SSF48452">
    <property type="entry name" value="TPR-like"/>
    <property type="match status" value="1"/>
</dbReference>
<evidence type="ECO:0000313" key="4">
    <source>
        <dbReference type="EMBL" id="EMI22148.1"/>
    </source>
</evidence>